<feature type="region of interest" description="Disordered" evidence="1">
    <location>
        <begin position="262"/>
        <end position="291"/>
    </location>
</feature>
<evidence type="ECO:0000256" key="2">
    <source>
        <dbReference type="SAM" id="SignalP"/>
    </source>
</evidence>
<reference evidence="3" key="1">
    <citation type="submission" date="2023-04" db="EMBL/GenBank/DDBJ databases">
        <title>Phytophthora fragariaefolia NBRC 109709.</title>
        <authorList>
            <person name="Ichikawa N."/>
            <person name="Sato H."/>
            <person name="Tonouchi N."/>
        </authorList>
    </citation>
    <scope>NUCLEOTIDE SEQUENCE</scope>
    <source>
        <strain evidence="3">NBRC 109709</strain>
    </source>
</reference>
<name>A0A9W7CYR4_9STRA</name>
<comment type="caution">
    <text evidence="3">The sequence shown here is derived from an EMBL/GenBank/DDBJ whole genome shotgun (WGS) entry which is preliminary data.</text>
</comment>
<sequence length="525" mass="52874">MVYSRSASTRAYIKTIALCAVSLAALPLAAAQGDATTTVCEVSDDLKSFGIRVVDGAGCANGGLGCYNDHCRYCKLVDTPESTQLESCSSFGTNFPSMAPLVITTGPCEISEGDATVGIAAAVDPACLSGGLGCFSDHCRFCKVRETPESTTFLDCADFNTSTLVTDAAITAPAPATVATGVPLFAANVSCELVVSEGDAAVGIDIAADASCRVGGVGCIDGACRFCRLKTTVQSAAFKGCISISGTTIIAAVNAPGVTPVDTPTNAPTEAPVDYPSDAPTELPTQAPSGSTCQQVASEGDIFAGVSIVTDTSCSIGGIGCISDVCRYCRVVYTNQSAAFLDCGIVLGTASMDASSDSSTDAPTDSPTSPPTDVPIDTPTATVVDTLTEAPTDVPTDVPTDAPSDQPVCSKVVSSGDASVGINIVTDTSCATGALGCIDDVCRFCKVLPTIQSSAFVDCTSIAGYSTSVITTADVVVTEAPTAAPTEAPTEAPTDSSTNALTDVPTDAPTEVRTDTPTSLPPAEA</sequence>
<dbReference type="Proteomes" id="UP001165121">
    <property type="component" value="Unassembled WGS sequence"/>
</dbReference>
<feature type="region of interest" description="Disordered" evidence="1">
    <location>
        <begin position="390"/>
        <end position="410"/>
    </location>
</feature>
<keyword evidence="4" id="KW-1185">Reference proteome</keyword>
<dbReference type="EMBL" id="BSXT01001897">
    <property type="protein sequence ID" value="GMF45958.1"/>
    <property type="molecule type" value="Genomic_DNA"/>
</dbReference>
<feature type="region of interest" description="Disordered" evidence="1">
    <location>
        <begin position="482"/>
        <end position="525"/>
    </location>
</feature>
<accession>A0A9W7CYR4</accession>
<feature type="compositionally biased region" description="Low complexity" evidence="1">
    <location>
        <begin position="482"/>
        <end position="495"/>
    </location>
</feature>
<organism evidence="3 4">
    <name type="scientific">Phytophthora fragariaefolia</name>
    <dbReference type="NCBI Taxonomy" id="1490495"/>
    <lineage>
        <taxon>Eukaryota</taxon>
        <taxon>Sar</taxon>
        <taxon>Stramenopiles</taxon>
        <taxon>Oomycota</taxon>
        <taxon>Peronosporomycetes</taxon>
        <taxon>Peronosporales</taxon>
        <taxon>Peronosporaceae</taxon>
        <taxon>Phytophthora</taxon>
    </lineage>
</organism>
<feature type="compositionally biased region" description="Low complexity" evidence="1">
    <location>
        <begin position="354"/>
        <end position="367"/>
    </location>
</feature>
<feature type="chain" id="PRO_5040828256" evidence="2">
    <location>
        <begin position="32"/>
        <end position="525"/>
    </location>
</feature>
<protein>
    <submittedName>
        <fullName evidence="3">Unnamed protein product</fullName>
    </submittedName>
</protein>
<dbReference type="AlphaFoldDB" id="A0A9W7CYR4"/>
<feature type="signal peptide" evidence="2">
    <location>
        <begin position="1"/>
        <end position="31"/>
    </location>
</feature>
<keyword evidence="2" id="KW-0732">Signal</keyword>
<evidence type="ECO:0000256" key="1">
    <source>
        <dbReference type="SAM" id="MobiDB-lite"/>
    </source>
</evidence>
<evidence type="ECO:0000313" key="4">
    <source>
        <dbReference type="Proteomes" id="UP001165121"/>
    </source>
</evidence>
<dbReference type="OrthoDB" id="167159at2759"/>
<feature type="region of interest" description="Disordered" evidence="1">
    <location>
        <begin position="354"/>
        <end position="378"/>
    </location>
</feature>
<gene>
    <name evidence="3" type="ORF">Pfra01_001671000</name>
</gene>
<evidence type="ECO:0000313" key="3">
    <source>
        <dbReference type="EMBL" id="GMF45958.1"/>
    </source>
</evidence>
<proteinExistence type="predicted"/>